<dbReference type="VEuPathDB" id="FungiDB:EYZ11_004345"/>
<sequence>MDNVNPLKIHLPATLLTVPGLKPVTKTNPSDF</sequence>
<dbReference type="Proteomes" id="UP000308092">
    <property type="component" value="Unassembled WGS sequence"/>
</dbReference>
<proteinExistence type="predicted"/>
<dbReference type="EMBL" id="SOSA01000125">
    <property type="protein sequence ID" value="THC96182.1"/>
    <property type="molecule type" value="Genomic_DNA"/>
</dbReference>
<keyword evidence="2" id="KW-1185">Reference proteome</keyword>
<evidence type="ECO:0000313" key="1">
    <source>
        <dbReference type="EMBL" id="THC96182.1"/>
    </source>
</evidence>
<comment type="caution">
    <text evidence="1">The sequence shown here is derived from an EMBL/GenBank/DDBJ whole genome shotgun (WGS) entry which is preliminary data.</text>
</comment>
<name>A0A4S3JL32_9EURO</name>
<dbReference type="AlphaFoldDB" id="A0A4S3JL32"/>
<accession>A0A4S3JL32</accession>
<protein>
    <submittedName>
        <fullName evidence="1">Uncharacterized protein</fullName>
    </submittedName>
</protein>
<evidence type="ECO:0000313" key="2">
    <source>
        <dbReference type="Proteomes" id="UP000308092"/>
    </source>
</evidence>
<organism evidence="1 2">
    <name type="scientific">Aspergillus tanneri</name>
    <dbReference type="NCBI Taxonomy" id="1220188"/>
    <lineage>
        <taxon>Eukaryota</taxon>
        <taxon>Fungi</taxon>
        <taxon>Dikarya</taxon>
        <taxon>Ascomycota</taxon>
        <taxon>Pezizomycotina</taxon>
        <taxon>Eurotiomycetes</taxon>
        <taxon>Eurotiomycetidae</taxon>
        <taxon>Eurotiales</taxon>
        <taxon>Aspergillaceae</taxon>
        <taxon>Aspergillus</taxon>
        <taxon>Aspergillus subgen. Circumdati</taxon>
    </lineage>
</organism>
<gene>
    <name evidence="1" type="ORF">EYZ11_004345</name>
</gene>
<reference evidence="1 2" key="1">
    <citation type="submission" date="2019-03" db="EMBL/GenBank/DDBJ databases">
        <title>The genome sequence of a newly discovered highly antifungal drug resistant Aspergillus species, Aspergillus tanneri NIH 1004.</title>
        <authorList>
            <person name="Mounaud S."/>
            <person name="Singh I."/>
            <person name="Joardar V."/>
            <person name="Pakala S."/>
            <person name="Pakala S."/>
            <person name="Venepally P."/>
            <person name="Hoover J."/>
            <person name="Nierman W."/>
            <person name="Chung J."/>
            <person name="Losada L."/>
        </authorList>
    </citation>
    <scope>NUCLEOTIDE SEQUENCE [LARGE SCALE GENOMIC DNA]</scope>
    <source>
        <strain evidence="1 2">NIH1004</strain>
    </source>
</reference>